<dbReference type="GO" id="GO:0006508">
    <property type="term" value="P:proteolysis"/>
    <property type="evidence" value="ECO:0007669"/>
    <property type="project" value="UniProtKB-KW"/>
</dbReference>
<evidence type="ECO:0000256" key="1">
    <source>
        <dbReference type="ARBA" id="ARBA00005234"/>
    </source>
</evidence>
<name>A0A1X6PCW4_PORUM</name>
<evidence type="ECO:0000259" key="5">
    <source>
        <dbReference type="Pfam" id="PF02902"/>
    </source>
</evidence>
<keyword evidence="2" id="KW-0645">Protease</keyword>
<evidence type="ECO:0000256" key="2">
    <source>
        <dbReference type="ARBA" id="ARBA00022670"/>
    </source>
</evidence>
<evidence type="ECO:0000256" key="4">
    <source>
        <dbReference type="SAM" id="MobiDB-lite"/>
    </source>
</evidence>
<keyword evidence="7" id="KW-1185">Reference proteome</keyword>
<dbReference type="AlphaFoldDB" id="A0A1X6PCW4"/>
<gene>
    <name evidence="6" type="ORF">BU14_0103s0055</name>
</gene>
<evidence type="ECO:0000313" key="7">
    <source>
        <dbReference type="Proteomes" id="UP000218209"/>
    </source>
</evidence>
<feature type="domain" description="Ubiquitin-like protease family profile" evidence="5">
    <location>
        <begin position="550"/>
        <end position="642"/>
    </location>
</feature>
<dbReference type="EMBL" id="KV918807">
    <property type="protein sequence ID" value="OSX78712.1"/>
    <property type="molecule type" value="Genomic_DNA"/>
</dbReference>
<sequence>MGQRTLELSEMQELVASCGLRDFKQISYDMATAIFVKGSNAVKKQKQVMRFEWTKVCPPLLLHNRWKLQGNKLSVEGNNFYPPNHGRAKEHGDIEHKRLALCIAAYLSPFWRAVVVAYFNDNPVTKKPLAKRFRGADDAFAKAMSKLPANRARLPLKVKPRGGLPPKNASHPPRPSPPPPPPLPPPTPPPQLPPLGRLRRPKPPVAGAANHAGRQGGRAVVGGVNRVPNAGGSQGWRGGALPPPARGGHPRVAPRPPPSLPETDIRIHELASVTSRLPVCHVAGMRPAPILPESTRFSTFPLGGVAMFTLTRMEKQLKVVLPKKVLSAAMKAVEVGSGGPIALDGGAPSDGGGDEVALQIEVDGHEPLRCTAASLAAMPGIYRYNESHEICVAFFSWMRLLLSAVATSFPPDLYDLVGTRRSVAEVARLVMISVGKLVMTDTVWQYFSVGDGMLGAMVGCNLYGGYSILVVEVLMAGQRRFLTNGMLDAALVELREHCMGLSSASAVLMTNQSASFIATFGRDVSEEDARGKMREVLGVSPSRPYVRYVMLLNLINKHWISAEVLIHSGTINVFDSASGSYSQQKAEAVRRVVLFAEEASRFLRTTDASTPTWEAWNVVDVTTPRQPNDYNCGAFALAHLWCAVDGRDLGSIRCVGDHIRLAMLYALVERGRVYDDARAEAHAAV</sequence>
<dbReference type="SUPFAM" id="SSF54001">
    <property type="entry name" value="Cysteine proteinases"/>
    <property type="match status" value="1"/>
</dbReference>
<evidence type="ECO:0000313" key="6">
    <source>
        <dbReference type="EMBL" id="OSX78712.1"/>
    </source>
</evidence>
<dbReference type="InterPro" id="IPR003653">
    <property type="entry name" value="Peptidase_C48_C"/>
</dbReference>
<dbReference type="InterPro" id="IPR038765">
    <property type="entry name" value="Papain-like_cys_pep_sf"/>
</dbReference>
<dbReference type="Proteomes" id="UP000218209">
    <property type="component" value="Unassembled WGS sequence"/>
</dbReference>
<accession>A0A1X6PCW4</accession>
<dbReference type="Pfam" id="PF02902">
    <property type="entry name" value="Peptidase_C48"/>
    <property type="match status" value="1"/>
</dbReference>
<dbReference type="GO" id="GO:0008234">
    <property type="term" value="F:cysteine-type peptidase activity"/>
    <property type="evidence" value="ECO:0007669"/>
    <property type="project" value="InterPro"/>
</dbReference>
<evidence type="ECO:0000256" key="3">
    <source>
        <dbReference type="ARBA" id="ARBA00022801"/>
    </source>
</evidence>
<keyword evidence="3" id="KW-0378">Hydrolase</keyword>
<organism evidence="6 7">
    <name type="scientific">Porphyra umbilicalis</name>
    <name type="common">Purple laver</name>
    <name type="synonym">Red alga</name>
    <dbReference type="NCBI Taxonomy" id="2786"/>
    <lineage>
        <taxon>Eukaryota</taxon>
        <taxon>Rhodophyta</taxon>
        <taxon>Bangiophyceae</taxon>
        <taxon>Bangiales</taxon>
        <taxon>Bangiaceae</taxon>
        <taxon>Porphyra</taxon>
    </lineage>
</organism>
<feature type="region of interest" description="Disordered" evidence="4">
    <location>
        <begin position="151"/>
        <end position="260"/>
    </location>
</feature>
<feature type="compositionally biased region" description="Low complexity" evidence="4">
    <location>
        <begin position="221"/>
        <end position="231"/>
    </location>
</feature>
<protein>
    <recommendedName>
        <fullName evidence="5">Ubiquitin-like protease family profile domain-containing protein</fullName>
    </recommendedName>
</protein>
<reference evidence="6 7" key="1">
    <citation type="submission" date="2017-03" db="EMBL/GenBank/DDBJ databases">
        <title>WGS assembly of Porphyra umbilicalis.</title>
        <authorList>
            <person name="Brawley S.H."/>
            <person name="Blouin N.A."/>
            <person name="Ficko-Blean E."/>
            <person name="Wheeler G.L."/>
            <person name="Lohr M."/>
            <person name="Goodson H.V."/>
            <person name="Jenkins J.W."/>
            <person name="Blaby-Haas C.E."/>
            <person name="Helliwell K.E."/>
            <person name="Chan C."/>
            <person name="Marriage T."/>
            <person name="Bhattacharya D."/>
            <person name="Klein A.S."/>
            <person name="Badis Y."/>
            <person name="Brodie J."/>
            <person name="Cao Y."/>
            <person name="Collen J."/>
            <person name="Dittami S.M."/>
            <person name="Gachon C.M."/>
            <person name="Green B.R."/>
            <person name="Karpowicz S."/>
            <person name="Kim J.W."/>
            <person name="Kudahl U."/>
            <person name="Lin S."/>
            <person name="Michel G."/>
            <person name="Mittag M."/>
            <person name="Olson B.J."/>
            <person name="Pangilinan J."/>
            <person name="Peng Y."/>
            <person name="Qiu H."/>
            <person name="Shu S."/>
            <person name="Singer J.T."/>
            <person name="Smith A.G."/>
            <person name="Sprecher B.N."/>
            <person name="Wagner V."/>
            <person name="Wang W."/>
            <person name="Wang Z.-Y."/>
            <person name="Yan J."/>
            <person name="Yarish C."/>
            <person name="Zoeuner-Riek S."/>
            <person name="Zhuang Y."/>
            <person name="Zou Y."/>
            <person name="Lindquist E.A."/>
            <person name="Grimwood J."/>
            <person name="Barry K."/>
            <person name="Rokhsar D.S."/>
            <person name="Schmutz J."/>
            <person name="Stiller J.W."/>
            <person name="Grossman A.R."/>
            <person name="Prochnik S.E."/>
        </authorList>
    </citation>
    <scope>NUCLEOTIDE SEQUENCE [LARGE SCALE GENOMIC DNA]</scope>
    <source>
        <strain evidence="6">4086291</strain>
    </source>
</reference>
<proteinExistence type="inferred from homology"/>
<feature type="compositionally biased region" description="Pro residues" evidence="4">
    <location>
        <begin position="172"/>
        <end position="193"/>
    </location>
</feature>
<dbReference type="Gene3D" id="3.40.395.10">
    <property type="entry name" value="Adenoviral Proteinase, Chain A"/>
    <property type="match status" value="1"/>
</dbReference>
<comment type="similarity">
    <text evidence="1">Belongs to the peptidase C48 family.</text>
</comment>